<dbReference type="InterPro" id="IPR050922">
    <property type="entry name" value="LytR/CpsA/Psr_CW_biosynth"/>
</dbReference>
<dbReference type="InterPro" id="IPR004474">
    <property type="entry name" value="LytR_CpsA_psr"/>
</dbReference>
<reference evidence="5 6" key="1">
    <citation type="submission" date="2019-08" db="EMBL/GenBank/DDBJ databases">
        <authorList>
            <person name="Dong K."/>
        </authorList>
    </citation>
    <scope>NUCLEOTIDE SEQUENCE [LARGE SCALE GENOMIC DNA]</scope>
    <source>
        <strain evidence="5 6">JCM14558</strain>
    </source>
</reference>
<protein>
    <submittedName>
        <fullName evidence="5">LytR family transcriptional regulator</fullName>
    </submittedName>
</protein>
<keyword evidence="6" id="KW-1185">Reference proteome</keyword>
<keyword evidence="3" id="KW-0812">Transmembrane</keyword>
<organism evidence="5 6">
    <name type="scientific">Microbacterium hatanonis</name>
    <dbReference type="NCBI Taxonomy" id="404366"/>
    <lineage>
        <taxon>Bacteria</taxon>
        <taxon>Bacillati</taxon>
        <taxon>Actinomycetota</taxon>
        <taxon>Actinomycetes</taxon>
        <taxon>Micrococcales</taxon>
        <taxon>Microbacteriaceae</taxon>
        <taxon>Microbacterium</taxon>
    </lineage>
</organism>
<feature type="domain" description="Cell envelope-related transcriptional attenuator" evidence="4">
    <location>
        <begin position="109"/>
        <end position="261"/>
    </location>
</feature>
<feature type="compositionally biased region" description="Polar residues" evidence="2">
    <location>
        <begin position="401"/>
        <end position="420"/>
    </location>
</feature>
<evidence type="ECO:0000313" key="6">
    <source>
        <dbReference type="Proteomes" id="UP000321034"/>
    </source>
</evidence>
<comment type="similarity">
    <text evidence="1">Belongs to the LytR/CpsA/Psr (LCP) family.</text>
</comment>
<dbReference type="Pfam" id="PF03816">
    <property type="entry name" value="LytR_cpsA_psr"/>
    <property type="match status" value="1"/>
</dbReference>
<keyword evidence="3" id="KW-0472">Membrane</keyword>
<proteinExistence type="inferred from homology"/>
<evidence type="ECO:0000256" key="1">
    <source>
        <dbReference type="ARBA" id="ARBA00006068"/>
    </source>
</evidence>
<keyword evidence="3" id="KW-1133">Transmembrane helix</keyword>
<evidence type="ECO:0000256" key="3">
    <source>
        <dbReference type="SAM" id="Phobius"/>
    </source>
</evidence>
<evidence type="ECO:0000256" key="2">
    <source>
        <dbReference type="SAM" id="MobiDB-lite"/>
    </source>
</evidence>
<comment type="caution">
    <text evidence="5">The sequence shown here is derived from an EMBL/GenBank/DDBJ whole genome shotgun (WGS) entry which is preliminary data.</text>
</comment>
<dbReference type="OrthoDB" id="9782542at2"/>
<evidence type="ECO:0000259" key="4">
    <source>
        <dbReference type="Pfam" id="PF03816"/>
    </source>
</evidence>
<dbReference type="Proteomes" id="UP000321034">
    <property type="component" value="Unassembled WGS sequence"/>
</dbReference>
<dbReference type="EMBL" id="VRSV01000002">
    <property type="protein sequence ID" value="TXK09408.1"/>
    <property type="molecule type" value="Genomic_DNA"/>
</dbReference>
<sequence>MARRRKTVAQHARLGSPSALRQLTTLVAVAVAVVLVSIAGTAAYTAYDLTTSFTQGAVETEQDSPIPPDIGEIEGGVNLLVTGIDECEEKYRELFGARCDGPDAETQLNDVNMLLHISDDPRRVTVISFPRDLIFSAPGCTRNDGTTWQGGRIQINETYELGGLNCVIDSIEGLSGQQIQFAATVTFGGVIEITDAIGGVEICLDKGMRDSNTGIDWPAGNRTVQGIDALQFLRTRYGVGGSDLARISNQQQYMSKLARKLVSDDVLTNPATLYRLASSTLRSVTPTDTLTNPITLVQIALAVKDVPFEDIVFVQYPSVTAAGDTNRVEPNTSAATQLWEAIEQNRPLELTGDVGANGGVVEVTPEPTVPEETSDPPQTPDPAQTPDDAAATPGDVATLPPSITGSTAAQDTCSSGNLRQ</sequence>
<gene>
    <name evidence="5" type="ORF">FVP77_10740</name>
</gene>
<evidence type="ECO:0000313" key="5">
    <source>
        <dbReference type="EMBL" id="TXK09408.1"/>
    </source>
</evidence>
<feature type="transmembrane region" description="Helical" evidence="3">
    <location>
        <begin position="23"/>
        <end position="47"/>
    </location>
</feature>
<name>A0A5C8HU45_9MICO</name>
<feature type="region of interest" description="Disordered" evidence="2">
    <location>
        <begin position="350"/>
        <end position="420"/>
    </location>
</feature>
<dbReference type="Gene3D" id="3.40.630.190">
    <property type="entry name" value="LCP protein"/>
    <property type="match status" value="1"/>
</dbReference>
<dbReference type="RefSeq" id="WP_147894625.1">
    <property type="nucleotide sequence ID" value="NZ_BAAANR010000001.1"/>
</dbReference>
<dbReference type="PANTHER" id="PTHR33392:SF6">
    <property type="entry name" value="POLYISOPRENYL-TEICHOIC ACID--PEPTIDOGLYCAN TEICHOIC ACID TRANSFERASE TAGU"/>
    <property type="match status" value="1"/>
</dbReference>
<dbReference type="PANTHER" id="PTHR33392">
    <property type="entry name" value="POLYISOPRENYL-TEICHOIC ACID--PEPTIDOGLYCAN TEICHOIC ACID TRANSFERASE TAGU"/>
    <property type="match status" value="1"/>
</dbReference>
<dbReference type="NCBIfam" id="TIGR00350">
    <property type="entry name" value="lytR_cpsA_psr"/>
    <property type="match status" value="1"/>
</dbReference>
<feature type="compositionally biased region" description="Low complexity" evidence="2">
    <location>
        <begin position="381"/>
        <end position="398"/>
    </location>
</feature>
<accession>A0A5C8HU45</accession>
<dbReference type="AlphaFoldDB" id="A0A5C8HU45"/>